<comment type="caution">
    <text evidence="2">The sequence shown here is derived from an EMBL/GenBank/DDBJ whole genome shotgun (WGS) entry which is preliminary data.</text>
</comment>
<accession>A0A937W134</accession>
<keyword evidence="1" id="KW-1133">Transmembrane helix</keyword>
<name>A0A937W134_UNCTE</name>
<protein>
    <submittedName>
        <fullName evidence="2">Uncharacterized protein</fullName>
    </submittedName>
</protein>
<evidence type="ECO:0000256" key="1">
    <source>
        <dbReference type="SAM" id="Phobius"/>
    </source>
</evidence>
<keyword evidence="1" id="KW-0472">Membrane</keyword>
<proteinExistence type="predicted"/>
<dbReference type="AlphaFoldDB" id="A0A937W134"/>
<keyword evidence="1" id="KW-0812">Transmembrane</keyword>
<dbReference type="Proteomes" id="UP000712673">
    <property type="component" value="Unassembled WGS sequence"/>
</dbReference>
<evidence type="ECO:0000313" key="2">
    <source>
        <dbReference type="EMBL" id="MBM3223270.1"/>
    </source>
</evidence>
<organism evidence="2 3">
    <name type="scientific">Tectimicrobiota bacterium</name>
    <dbReference type="NCBI Taxonomy" id="2528274"/>
    <lineage>
        <taxon>Bacteria</taxon>
        <taxon>Pseudomonadati</taxon>
        <taxon>Nitrospinota/Tectimicrobiota group</taxon>
        <taxon>Candidatus Tectimicrobiota</taxon>
    </lineage>
</organism>
<reference evidence="2" key="1">
    <citation type="submission" date="2019-03" db="EMBL/GenBank/DDBJ databases">
        <title>Lake Tanganyika Metagenome-Assembled Genomes (MAGs).</title>
        <authorList>
            <person name="Tran P."/>
        </authorList>
    </citation>
    <scope>NUCLEOTIDE SEQUENCE</scope>
    <source>
        <strain evidence="2">K_DeepCast_65m_m2_066</strain>
    </source>
</reference>
<evidence type="ECO:0000313" key="3">
    <source>
        <dbReference type="Proteomes" id="UP000712673"/>
    </source>
</evidence>
<feature type="transmembrane region" description="Helical" evidence="1">
    <location>
        <begin position="35"/>
        <end position="57"/>
    </location>
</feature>
<dbReference type="EMBL" id="VGLS01000119">
    <property type="protein sequence ID" value="MBM3223270.1"/>
    <property type="molecule type" value="Genomic_DNA"/>
</dbReference>
<gene>
    <name evidence="2" type="ORF">FJZ47_05640</name>
</gene>
<sequence length="72" mass="7856">MRRGVRAHTIVGLAWLLVFLQPAYANGEHGHVGGLLLVLLGGVVFVGSLGMVIYFLLRSTPEETSEEPEHDE</sequence>